<accession>A0A9X1VE25</accession>
<comment type="caution">
    <text evidence="2">The sequence shown here is derived from an EMBL/GenBank/DDBJ whole genome shotgun (WGS) entry which is preliminary data.</text>
</comment>
<keyword evidence="1" id="KW-0812">Transmembrane</keyword>
<evidence type="ECO:0000313" key="2">
    <source>
        <dbReference type="EMBL" id="MCI1187469.1"/>
    </source>
</evidence>
<organism evidence="2 3">
    <name type="scientific">Hymenobacter cyanobacteriorum</name>
    <dbReference type="NCBI Taxonomy" id="2926463"/>
    <lineage>
        <taxon>Bacteria</taxon>
        <taxon>Pseudomonadati</taxon>
        <taxon>Bacteroidota</taxon>
        <taxon>Cytophagia</taxon>
        <taxon>Cytophagales</taxon>
        <taxon>Hymenobacteraceae</taxon>
        <taxon>Hymenobacter</taxon>
    </lineage>
</organism>
<reference evidence="2" key="1">
    <citation type="submission" date="2022-03" db="EMBL/GenBank/DDBJ databases">
        <title>Bacterial whole genome sequence for Hymenobacter sp. DH14.</title>
        <authorList>
            <person name="Le V."/>
        </authorList>
    </citation>
    <scope>NUCLEOTIDE SEQUENCE</scope>
    <source>
        <strain evidence="2">DH14</strain>
    </source>
</reference>
<dbReference type="RefSeq" id="WP_241935742.1">
    <property type="nucleotide sequence ID" value="NZ_JALBGC010000002.1"/>
</dbReference>
<keyword evidence="3" id="KW-1185">Reference proteome</keyword>
<dbReference type="EMBL" id="JALBGC010000002">
    <property type="protein sequence ID" value="MCI1187469.1"/>
    <property type="molecule type" value="Genomic_DNA"/>
</dbReference>
<keyword evidence="1" id="KW-0472">Membrane</keyword>
<protein>
    <submittedName>
        <fullName evidence="2">Uncharacterized protein</fullName>
    </submittedName>
</protein>
<name>A0A9X1VE25_9BACT</name>
<dbReference type="AlphaFoldDB" id="A0A9X1VE25"/>
<evidence type="ECO:0000313" key="3">
    <source>
        <dbReference type="Proteomes" id="UP001139193"/>
    </source>
</evidence>
<proteinExistence type="predicted"/>
<dbReference type="Proteomes" id="UP001139193">
    <property type="component" value="Unassembled WGS sequence"/>
</dbReference>
<evidence type="ECO:0000256" key="1">
    <source>
        <dbReference type="SAM" id="Phobius"/>
    </source>
</evidence>
<feature type="transmembrane region" description="Helical" evidence="1">
    <location>
        <begin position="6"/>
        <end position="28"/>
    </location>
</feature>
<sequence length="139" mass="15542">MNNILKGGIIVGTFIASLAALFEVREWLMNKLEYRSKLLIILDENAPKRIRIFNNCFLGTDIKFNSGIGAVYAGESNLFIKDNLAGIEIRILDESTARIGKRTGHIPDSLFYRNSRSVVKIISGDSTSFNGLYKTILLK</sequence>
<gene>
    <name evidence="2" type="ORF">MON38_08550</name>
</gene>
<keyword evidence="1" id="KW-1133">Transmembrane helix</keyword>